<gene>
    <name evidence="2" type="ORF">ASZ90_017580</name>
</gene>
<keyword evidence="1" id="KW-0812">Transmembrane</keyword>
<name>A0A0W8E8L5_9ZZZZ</name>
<keyword evidence="1" id="KW-1133">Transmembrane helix</keyword>
<accession>A0A0W8E8L5</accession>
<reference evidence="2" key="1">
    <citation type="journal article" date="2015" name="Proc. Natl. Acad. Sci. U.S.A.">
        <title>Networks of energetic and metabolic interactions define dynamics in microbial communities.</title>
        <authorList>
            <person name="Embree M."/>
            <person name="Liu J.K."/>
            <person name="Al-Bassam M.M."/>
            <person name="Zengler K."/>
        </authorList>
    </citation>
    <scope>NUCLEOTIDE SEQUENCE</scope>
</reference>
<sequence>MKESRNYFPDITGSFYYYENKYQQMAADSCIIIVCNPFIYALVLLAPNFKPG</sequence>
<evidence type="ECO:0000313" key="2">
    <source>
        <dbReference type="EMBL" id="KUG04971.1"/>
    </source>
</evidence>
<organism evidence="2">
    <name type="scientific">hydrocarbon metagenome</name>
    <dbReference type="NCBI Taxonomy" id="938273"/>
    <lineage>
        <taxon>unclassified sequences</taxon>
        <taxon>metagenomes</taxon>
        <taxon>ecological metagenomes</taxon>
    </lineage>
</organism>
<protein>
    <submittedName>
        <fullName evidence="2">Uncharacterized protein</fullName>
    </submittedName>
</protein>
<feature type="transmembrane region" description="Helical" evidence="1">
    <location>
        <begin position="25"/>
        <end position="46"/>
    </location>
</feature>
<evidence type="ECO:0000256" key="1">
    <source>
        <dbReference type="SAM" id="Phobius"/>
    </source>
</evidence>
<keyword evidence="1" id="KW-0472">Membrane</keyword>
<comment type="caution">
    <text evidence="2">The sequence shown here is derived from an EMBL/GenBank/DDBJ whole genome shotgun (WGS) entry which is preliminary data.</text>
</comment>
<proteinExistence type="predicted"/>
<dbReference type="EMBL" id="LNQE01001832">
    <property type="protein sequence ID" value="KUG04971.1"/>
    <property type="molecule type" value="Genomic_DNA"/>
</dbReference>
<dbReference type="AlphaFoldDB" id="A0A0W8E8L5"/>